<dbReference type="Pfam" id="PF11143">
    <property type="entry name" value="DUF2919"/>
    <property type="match status" value="1"/>
</dbReference>
<keyword evidence="3" id="KW-1185">Reference proteome</keyword>
<comment type="caution">
    <text evidence="2">The sequence shown here is derived from an EMBL/GenBank/DDBJ whole genome shotgun (WGS) entry which is preliminary data.</text>
</comment>
<dbReference type="EMBL" id="JAUFQC010000001">
    <property type="protein sequence ID" value="MDN3610682.1"/>
    <property type="molecule type" value="Genomic_DNA"/>
</dbReference>
<dbReference type="InterPro" id="IPR021318">
    <property type="entry name" value="DUF2919"/>
</dbReference>
<feature type="transmembrane region" description="Helical" evidence="1">
    <location>
        <begin position="118"/>
        <end position="137"/>
    </location>
</feature>
<dbReference type="Proteomes" id="UP001238540">
    <property type="component" value="Unassembled WGS sequence"/>
</dbReference>
<feature type="transmembrane region" description="Helical" evidence="1">
    <location>
        <begin position="57"/>
        <end position="76"/>
    </location>
</feature>
<organism evidence="2 3">
    <name type="scientific">Vibrio ostreicida</name>
    <dbReference type="NCBI Taxonomy" id="526588"/>
    <lineage>
        <taxon>Bacteria</taxon>
        <taxon>Pseudomonadati</taxon>
        <taxon>Pseudomonadota</taxon>
        <taxon>Gammaproteobacteria</taxon>
        <taxon>Vibrionales</taxon>
        <taxon>Vibrionaceae</taxon>
        <taxon>Vibrio</taxon>
    </lineage>
</organism>
<reference evidence="3" key="1">
    <citation type="journal article" date="2019" name="Int. J. Syst. Evol. Microbiol.">
        <title>The Global Catalogue of Microorganisms (GCM) 10K type strain sequencing project: providing services to taxonomists for standard genome sequencing and annotation.</title>
        <authorList>
            <consortium name="The Broad Institute Genomics Platform"/>
            <consortium name="The Broad Institute Genome Sequencing Center for Infectious Disease"/>
            <person name="Wu L."/>
            <person name="Ma J."/>
        </authorList>
    </citation>
    <scope>NUCLEOTIDE SEQUENCE [LARGE SCALE GENOMIC DNA]</scope>
    <source>
        <strain evidence="3">CECT 7398</strain>
    </source>
</reference>
<keyword evidence="1" id="KW-1133">Transmembrane helix</keyword>
<gene>
    <name evidence="2" type="ORF">QWZ16_13300</name>
</gene>
<proteinExistence type="predicted"/>
<keyword evidence="1" id="KW-0812">Transmembrane</keyword>
<evidence type="ECO:0000256" key="1">
    <source>
        <dbReference type="SAM" id="Phobius"/>
    </source>
</evidence>
<accession>A0ABT8BU40</accession>
<sequence length="152" mass="17613">MRYAIEQYDKHGFLKAPKCLLLGWLFMAKAWVVFVVAGLSRSTGNTIINIIYPDYSMLYLGLAMGLPSVVLMWMISMRSPERKWLVRIFSWGKWITLSIAAAQLSQTLYHVYLHHGAFSWPNALTLLLILWFMMYIYTSRSVRDCFNSTSLS</sequence>
<feature type="transmembrane region" description="Helical" evidence="1">
    <location>
        <begin position="88"/>
        <end position="112"/>
    </location>
</feature>
<dbReference type="RefSeq" id="WP_170882164.1">
    <property type="nucleotide sequence ID" value="NZ_JABEYA020000001.1"/>
</dbReference>
<protein>
    <submittedName>
        <fullName evidence="2">DUF2919 domain-containing protein</fullName>
    </submittedName>
</protein>
<keyword evidence="1" id="KW-0472">Membrane</keyword>
<evidence type="ECO:0000313" key="2">
    <source>
        <dbReference type="EMBL" id="MDN3610682.1"/>
    </source>
</evidence>
<evidence type="ECO:0000313" key="3">
    <source>
        <dbReference type="Proteomes" id="UP001238540"/>
    </source>
</evidence>
<feature type="transmembrane region" description="Helical" evidence="1">
    <location>
        <begin position="20"/>
        <end position="37"/>
    </location>
</feature>
<name>A0ABT8BU40_9VIBR</name>